<keyword evidence="1" id="KW-0175">Coiled coil</keyword>
<name>D3FYF9_ALKPO</name>
<dbReference type="HOGENOM" id="CLU_2535656_0_0_9"/>
<accession>D3FYF9</accession>
<dbReference type="SUPFAM" id="SSF64518">
    <property type="entry name" value="Phase 1 flagellin"/>
    <property type="match status" value="1"/>
</dbReference>
<dbReference type="STRING" id="398511.BpOF4_05600"/>
<gene>
    <name evidence="2" type="ordered locus">BpOF4_05600</name>
</gene>
<dbReference type="KEGG" id="bpf:BpOF4_05600"/>
<evidence type="ECO:0000256" key="1">
    <source>
        <dbReference type="SAM" id="Coils"/>
    </source>
</evidence>
<protein>
    <submittedName>
        <fullName evidence="2">Uncharacterized protein</fullName>
    </submittedName>
</protein>
<feature type="coiled-coil region" evidence="1">
    <location>
        <begin position="25"/>
        <end position="76"/>
    </location>
</feature>
<organism evidence="2 3">
    <name type="scientific">Alkalihalophilus pseudofirmus (strain ATCC BAA-2126 / JCM 17055 / OF4)</name>
    <name type="common">Bacillus pseudofirmus</name>
    <dbReference type="NCBI Taxonomy" id="398511"/>
    <lineage>
        <taxon>Bacteria</taxon>
        <taxon>Bacillati</taxon>
        <taxon>Bacillota</taxon>
        <taxon>Bacilli</taxon>
        <taxon>Bacillales</taxon>
        <taxon>Bacillaceae</taxon>
        <taxon>Alkalihalophilus</taxon>
    </lineage>
</organism>
<keyword evidence="3" id="KW-1185">Reference proteome</keyword>
<dbReference type="AlphaFoldDB" id="D3FYF9"/>
<proteinExistence type="predicted"/>
<dbReference type="Gene3D" id="1.20.1330.10">
    <property type="entry name" value="f41 fragment of flagellin, N-terminal domain"/>
    <property type="match status" value="1"/>
</dbReference>
<evidence type="ECO:0000313" key="3">
    <source>
        <dbReference type="Proteomes" id="UP000001544"/>
    </source>
</evidence>
<dbReference type="RefSeq" id="WP_012960455.1">
    <property type="nucleotide sequence ID" value="NC_013791.2"/>
</dbReference>
<sequence length="83" mass="9874">MKEGKMDQVNQLSVLRQHLEWSKERARLLEEIENTLVEMRELAEEAMNPQLDEEDRQELNERFIKLESQLIELQKEATGANLH</sequence>
<dbReference type="EMBL" id="CP001878">
    <property type="protein sequence ID" value="ADC49182.1"/>
    <property type="molecule type" value="Genomic_DNA"/>
</dbReference>
<evidence type="ECO:0000313" key="2">
    <source>
        <dbReference type="EMBL" id="ADC49182.1"/>
    </source>
</evidence>
<dbReference type="Proteomes" id="UP000001544">
    <property type="component" value="Chromosome"/>
</dbReference>
<reference evidence="2 3" key="1">
    <citation type="journal article" date="2011" name="Environ. Microbiol.">
        <title>Genome of alkaliphilic Bacillus pseudofirmus OF4 reveals adaptations that support the ability to grow in an external pH range from 7.5 to 11.4.</title>
        <authorList>
            <person name="Janto B."/>
            <person name="Ahmed A."/>
            <person name="Ito M."/>
            <person name="Liu J."/>
            <person name="Hicks D.B."/>
            <person name="Pagni S."/>
            <person name="Fackelmayer O.J."/>
            <person name="Smith T.A."/>
            <person name="Earl J."/>
            <person name="Elbourne L.D."/>
            <person name="Hassan K."/>
            <person name="Paulsen I.T."/>
            <person name="Kolsto A.B."/>
            <person name="Tourasse N.J."/>
            <person name="Ehrlich G.D."/>
            <person name="Boissy R."/>
            <person name="Ivey D.M."/>
            <person name="Li G."/>
            <person name="Xue Y."/>
            <person name="Ma Y."/>
            <person name="Hu F.Z."/>
            <person name="Krulwich T.A."/>
        </authorList>
    </citation>
    <scope>NUCLEOTIDE SEQUENCE [LARGE SCALE GENOMIC DNA]</scope>
    <source>
        <strain evidence="3">ATCC BAA-2126 / JCM 17055 / OF4</strain>
    </source>
</reference>